<reference evidence="1" key="1">
    <citation type="journal article" date="2014" name="Front. Microbiol.">
        <title>High frequency of phylogenetically diverse reductive dehalogenase-homologous genes in deep subseafloor sedimentary metagenomes.</title>
        <authorList>
            <person name="Kawai M."/>
            <person name="Futagami T."/>
            <person name="Toyoda A."/>
            <person name="Takaki Y."/>
            <person name="Nishi S."/>
            <person name="Hori S."/>
            <person name="Arai W."/>
            <person name="Tsubouchi T."/>
            <person name="Morono Y."/>
            <person name="Uchiyama I."/>
            <person name="Ito T."/>
            <person name="Fujiyama A."/>
            <person name="Inagaki F."/>
            <person name="Takami H."/>
        </authorList>
    </citation>
    <scope>NUCLEOTIDE SEQUENCE</scope>
    <source>
        <strain evidence="1">Expedition CK06-06</strain>
    </source>
</reference>
<dbReference type="EMBL" id="BART01029992">
    <property type="protein sequence ID" value="GAH13002.1"/>
    <property type="molecule type" value="Genomic_DNA"/>
</dbReference>
<evidence type="ECO:0000313" key="1">
    <source>
        <dbReference type="EMBL" id="GAH13002.1"/>
    </source>
</evidence>
<dbReference type="InterPro" id="IPR009057">
    <property type="entry name" value="Homeodomain-like_sf"/>
</dbReference>
<protein>
    <submittedName>
        <fullName evidence="1">Uncharacterized protein</fullName>
    </submittedName>
</protein>
<feature type="non-terminal residue" evidence="1">
    <location>
        <position position="1"/>
    </location>
</feature>
<name>X1CYT0_9ZZZZ</name>
<organism evidence="1">
    <name type="scientific">marine sediment metagenome</name>
    <dbReference type="NCBI Taxonomy" id="412755"/>
    <lineage>
        <taxon>unclassified sequences</taxon>
        <taxon>metagenomes</taxon>
        <taxon>ecological metagenomes</taxon>
    </lineage>
</organism>
<comment type="caution">
    <text evidence="1">The sequence shown here is derived from an EMBL/GenBank/DDBJ whole genome shotgun (WGS) entry which is preliminary data.</text>
</comment>
<gene>
    <name evidence="1" type="ORF">S01H4_52485</name>
</gene>
<accession>X1CYT0</accession>
<sequence length="85" mass="9614">VGFSPSGFEGVLQNPKPSFWSEKLSHIFASGNLGNVEKPARELSKEEKKKRAKELQDDYGYSYGEIAKRLGIGKTTAYRYLDGRW</sequence>
<dbReference type="SUPFAM" id="SSF46689">
    <property type="entry name" value="Homeodomain-like"/>
    <property type="match status" value="1"/>
</dbReference>
<proteinExistence type="predicted"/>
<dbReference type="AlphaFoldDB" id="X1CYT0"/>